<comment type="function">
    <text evidence="4">Modulates cellular lipopolysaccharide (LPS) levels by regulating LpxC, which is involved in lipid A biosynthesis. May act by modulating the proteolytic activity of FtsH towards LpxC. May also coordinate assembly of proteins involved in LPS synthesis at the plasma membrane.</text>
</comment>
<dbReference type="HAMAP" id="MF_00994">
    <property type="entry name" value="LPS_assembly_LapB"/>
    <property type="match status" value="1"/>
</dbReference>
<name>A0A679I741_9RHOO</name>
<reference evidence="6" key="1">
    <citation type="submission" date="2020-01" db="EMBL/GenBank/DDBJ databases">
        <title>Phosphoaccumulans saitamaens gen. nov., sp. nov., a polyphosphate accumulating bacterium isolated from surface river water.</title>
        <authorList>
            <person name="Watanabe K."/>
            <person name="Suda W."/>
        </authorList>
    </citation>
    <scope>NUCLEOTIDE SEQUENCE [LARGE SCALE GENOMIC DNA]</scope>
    <source>
        <strain evidence="6">ICHIAU1</strain>
    </source>
</reference>
<evidence type="ECO:0000256" key="4">
    <source>
        <dbReference type="HAMAP-Rule" id="MF_00994"/>
    </source>
</evidence>
<dbReference type="NCBIfam" id="NF008757">
    <property type="entry name" value="PRK11788.1-5"/>
    <property type="match status" value="1"/>
</dbReference>
<keyword evidence="6" id="KW-1185">Reference proteome</keyword>
<gene>
    <name evidence="4 5" type="primary">lapB</name>
    <name evidence="5" type="ORF">ICHIAU1_22680</name>
</gene>
<keyword evidence="4" id="KW-0408">Iron</keyword>
<dbReference type="InterPro" id="IPR019734">
    <property type="entry name" value="TPR_rpt"/>
</dbReference>
<dbReference type="Pfam" id="PF18073">
    <property type="entry name" value="Zn_ribbon_LapB"/>
    <property type="match status" value="1"/>
</dbReference>
<keyword evidence="4" id="KW-0812">Transmembrane</keyword>
<keyword evidence="4" id="KW-1003">Cell membrane</keyword>
<dbReference type="GO" id="GO:0046890">
    <property type="term" value="P:regulation of lipid biosynthetic process"/>
    <property type="evidence" value="ECO:0007669"/>
    <property type="project" value="UniProtKB-UniRule"/>
</dbReference>
<keyword evidence="4" id="KW-0997">Cell inner membrane</keyword>
<dbReference type="InterPro" id="IPR030865">
    <property type="entry name" value="LapB"/>
</dbReference>
<dbReference type="SUPFAM" id="SSF48452">
    <property type="entry name" value="TPR-like"/>
    <property type="match status" value="1"/>
</dbReference>
<feature type="binding site" evidence="4">
    <location>
        <position position="354"/>
    </location>
    <ligand>
        <name>Fe cation</name>
        <dbReference type="ChEBI" id="CHEBI:24875"/>
    </ligand>
</feature>
<comment type="similarity">
    <text evidence="4">Belongs to the LapB family.</text>
</comment>
<accession>A0A679I741</accession>
<dbReference type="InterPro" id="IPR011990">
    <property type="entry name" value="TPR-like_helical_dom_sf"/>
</dbReference>
<protein>
    <recommendedName>
        <fullName evidence="4">Lipopolysaccharide assembly protein B</fullName>
    </recommendedName>
</protein>
<dbReference type="GO" id="GO:0008653">
    <property type="term" value="P:lipopolysaccharide metabolic process"/>
    <property type="evidence" value="ECO:0007669"/>
    <property type="project" value="InterPro"/>
</dbReference>
<dbReference type="InterPro" id="IPR041166">
    <property type="entry name" value="Rubredoxin_2"/>
</dbReference>
<dbReference type="Pfam" id="PF13174">
    <property type="entry name" value="TPR_6"/>
    <property type="match status" value="1"/>
</dbReference>
<feature type="binding site" evidence="4">
    <location>
        <position position="368"/>
    </location>
    <ligand>
        <name>Fe cation</name>
        <dbReference type="ChEBI" id="CHEBI:24875"/>
    </ligand>
</feature>
<keyword evidence="4" id="KW-1133">Transmembrane helix</keyword>
<sequence length="389" mass="44600">MLTLEPWALLILPLFFALGWIAARIDIKHVVADSRRLPKAYFQGLNFLLNEQPDRAIEAFNEVVRVEPETVELHFALGALFRRRGELERALRIHQNLINREDLPAPLKEQAMFELGVDYLKSGLLDRSEEIFKRLSEGARREEALKQLLEIYQLEKSWDKAIELAERIPELAAQHEVAEFWCEMAENALIRSKTDEARRHVQQALSLHRQCVRASIIAGDIERKEGHADRAVEAWLRIEQQQPEFLALVASRIAEVYKGMGRQAEGMQLLKGFLSRYPSVDMLDVVCQQVVEEEGAQAAYDFAIAELHRTPSLIALNKALEARAAVTPAEQLADLELVKKLVKAQTQRLARYTCKSCGFKARQFYWRCPACSEWESYPPKRSEELALIQ</sequence>
<dbReference type="GO" id="GO:0009898">
    <property type="term" value="C:cytoplasmic side of plasma membrane"/>
    <property type="evidence" value="ECO:0007669"/>
    <property type="project" value="UniProtKB-UniRule"/>
</dbReference>
<dbReference type="GO" id="GO:0005506">
    <property type="term" value="F:iron ion binding"/>
    <property type="evidence" value="ECO:0007669"/>
    <property type="project" value="UniProtKB-UniRule"/>
</dbReference>
<keyword evidence="1 4" id="KW-0479">Metal-binding</keyword>
<comment type="subcellular location">
    <subcellularLocation>
        <location evidence="4">Cell inner membrane</location>
        <topology evidence="4">Single-pass membrane protein</topology>
        <orientation evidence="4">Cytoplasmic side</orientation>
    </subcellularLocation>
</comment>
<dbReference type="PANTHER" id="PTHR44186">
    <property type="match status" value="1"/>
</dbReference>
<evidence type="ECO:0000313" key="6">
    <source>
        <dbReference type="Proteomes" id="UP000463961"/>
    </source>
</evidence>
<dbReference type="NCBIfam" id="NF008755">
    <property type="entry name" value="PRK11788.1-3"/>
    <property type="match status" value="1"/>
</dbReference>
<feature type="binding site" evidence="4">
    <location>
        <position position="371"/>
    </location>
    <ligand>
        <name>Fe cation</name>
        <dbReference type="ChEBI" id="CHEBI:24875"/>
    </ligand>
</feature>
<keyword evidence="3 4" id="KW-0802">TPR repeat</keyword>
<proteinExistence type="inferred from homology"/>
<dbReference type="Proteomes" id="UP000463961">
    <property type="component" value="Chromosome"/>
</dbReference>
<dbReference type="Pfam" id="PF13432">
    <property type="entry name" value="TPR_16"/>
    <property type="match status" value="2"/>
</dbReference>
<dbReference type="PANTHER" id="PTHR44186:SF1">
    <property type="entry name" value="BARDET-BIEDL SYNDROME 4 PROTEIN"/>
    <property type="match status" value="1"/>
</dbReference>
<dbReference type="AlphaFoldDB" id="A0A679I741"/>
<dbReference type="EMBL" id="AP022345">
    <property type="protein sequence ID" value="BBU69985.1"/>
    <property type="molecule type" value="Genomic_DNA"/>
</dbReference>
<dbReference type="Gene3D" id="1.25.40.10">
    <property type="entry name" value="Tetratricopeptide repeat domain"/>
    <property type="match status" value="1"/>
</dbReference>
<dbReference type="SMART" id="SM00028">
    <property type="entry name" value="TPR"/>
    <property type="match status" value="5"/>
</dbReference>
<feature type="binding site" evidence="4">
    <location>
        <position position="357"/>
    </location>
    <ligand>
        <name>Fe cation</name>
        <dbReference type="ChEBI" id="CHEBI:24875"/>
    </ligand>
</feature>
<keyword evidence="4" id="KW-0472">Membrane</keyword>
<evidence type="ECO:0000256" key="3">
    <source>
        <dbReference type="ARBA" id="ARBA00022803"/>
    </source>
</evidence>
<keyword evidence="2 4" id="KW-0677">Repeat</keyword>
<evidence type="ECO:0000256" key="2">
    <source>
        <dbReference type="ARBA" id="ARBA00022737"/>
    </source>
</evidence>
<feature type="topological domain" description="Cytoplasmic" evidence="4">
    <location>
        <begin position="24"/>
        <end position="389"/>
    </location>
</feature>
<organism evidence="5 6">
    <name type="scientific">Fluviibacter phosphoraccumulans</name>
    <dbReference type="NCBI Taxonomy" id="1751046"/>
    <lineage>
        <taxon>Bacteria</taxon>
        <taxon>Pseudomonadati</taxon>
        <taxon>Pseudomonadota</taxon>
        <taxon>Betaproteobacteria</taxon>
        <taxon>Rhodocyclales</taxon>
        <taxon>Fluviibacteraceae</taxon>
        <taxon>Fluviibacter</taxon>
    </lineage>
</organism>
<evidence type="ECO:0000256" key="1">
    <source>
        <dbReference type="ARBA" id="ARBA00022723"/>
    </source>
</evidence>
<evidence type="ECO:0000313" key="5">
    <source>
        <dbReference type="EMBL" id="BBU69985.1"/>
    </source>
</evidence>